<evidence type="ECO:0000256" key="1">
    <source>
        <dbReference type="SAM" id="Coils"/>
    </source>
</evidence>
<feature type="transmembrane region" description="Helical" evidence="2">
    <location>
        <begin position="323"/>
        <end position="341"/>
    </location>
</feature>
<feature type="transmembrane region" description="Helical" evidence="2">
    <location>
        <begin position="293"/>
        <end position="311"/>
    </location>
</feature>
<dbReference type="EMBL" id="FUWU01000114">
    <property type="protein sequence ID" value="SKA23824.1"/>
    <property type="molecule type" value="Genomic_DNA"/>
</dbReference>
<feature type="transmembrane region" description="Helical" evidence="2">
    <location>
        <begin position="251"/>
        <end position="281"/>
    </location>
</feature>
<keyword evidence="2" id="KW-1133">Transmembrane helix</keyword>
<dbReference type="AlphaFoldDB" id="A0A1T4S6D9"/>
<feature type="coiled-coil region" evidence="1">
    <location>
        <begin position="163"/>
        <end position="204"/>
    </location>
</feature>
<sequence length="411" mass="47934">MRSQSDFLRADYINSHSDKESIDYLLNVDPSWYAEIVEKDFLNDFIVKKEPLLEDFFKGEWLKNNVDEIKNFGDVAIKSCKLLKDKYDEADGPRFRQVILRIIVGYLRFLEMSSVEKQIFFREFIANQMKGVEYNPDGYESENGILYSLIEPLYANSLEPAEQEKYLKVMKQAEEEYRAEQEKKKQAEEKRKQEIAEREAERSAKQEVLNQKWQENEKVVEECNAACSMREKISKEIDEMTLIGRKHLSQFYWSVFIIGLYALIFTKVTALIVIVPIVLYCISIAMFVKKNTFIGILCIPLFLLSFVSVAISNNDESPLSTRMLGLLIVNIPLIVLGRFAIKRFVDVKRLNNQLQKKAIEHDEKLEKQNALAERNSELIKEIEKIQKEIESIKRTDVPGVNPEMEELLNLK</sequence>
<protein>
    <submittedName>
        <fullName evidence="3">Uncharacterized protein</fullName>
    </submittedName>
</protein>
<gene>
    <name evidence="3" type="ORF">SAMN02745108_02985</name>
</gene>
<keyword evidence="1" id="KW-0175">Coiled coil</keyword>
<name>A0A1T4S6D9_9BACT</name>
<dbReference type="Proteomes" id="UP000190449">
    <property type="component" value="Unassembled WGS sequence"/>
</dbReference>
<organism evidence="3 4">
    <name type="scientific">Fibrobacter intestinalis</name>
    <dbReference type="NCBI Taxonomy" id="28122"/>
    <lineage>
        <taxon>Bacteria</taxon>
        <taxon>Pseudomonadati</taxon>
        <taxon>Fibrobacterota</taxon>
        <taxon>Fibrobacteria</taxon>
        <taxon>Fibrobacterales</taxon>
        <taxon>Fibrobacteraceae</taxon>
        <taxon>Fibrobacter</taxon>
    </lineage>
</organism>
<proteinExistence type="predicted"/>
<keyword evidence="2" id="KW-0472">Membrane</keyword>
<keyword evidence="2" id="KW-0812">Transmembrane</keyword>
<evidence type="ECO:0000313" key="4">
    <source>
        <dbReference type="Proteomes" id="UP000190449"/>
    </source>
</evidence>
<dbReference type="RefSeq" id="WP_144319727.1">
    <property type="nucleotide sequence ID" value="NZ_FUWU01000114.1"/>
</dbReference>
<reference evidence="3 4" key="1">
    <citation type="submission" date="2017-02" db="EMBL/GenBank/DDBJ databases">
        <authorList>
            <person name="Peterson S.W."/>
        </authorList>
    </citation>
    <scope>NUCLEOTIDE SEQUENCE [LARGE SCALE GENOMIC DNA]</scope>
    <source>
        <strain evidence="3 4">ATCC 43854</strain>
    </source>
</reference>
<feature type="coiled-coil region" evidence="1">
    <location>
        <begin position="347"/>
        <end position="395"/>
    </location>
</feature>
<accession>A0A1T4S6D9</accession>
<evidence type="ECO:0000313" key="3">
    <source>
        <dbReference type="EMBL" id="SKA23824.1"/>
    </source>
</evidence>
<evidence type="ECO:0000256" key="2">
    <source>
        <dbReference type="SAM" id="Phobius"/>
    </source>
</evidence>